<dbReference type="InterPro" id="IPR002018">
    <property type="entry name" value="CarbesteraseB"/>
</dbReference>
<dbReference type="EMBL" id="CP046173">
    <property type="protein sequence ID" value="QIS20618.1"/>
    <property type="molecule type" value="Genomic_DNA"/>
</dbReference>
<dbReference type="Proteomes" id="UP000500953">
    <property type="component" value="Chromosome"/>
</dbReference>
<gene>
    <name evidence="2" type="ORF">F6W96_22275</name>
</gene>
<organism evidence="2 3">
    <name type="scientific">Nocardia terpenica</name>
    <dbReference type="NCBI Taxonomy" id="455432"/>
    <lineage>
        <taxon>Bacteria</taxon>
        <taxon>Bacillati</taxon>
        <taxon>Actinomycetota</taxon>
        <taxon>Actinomycetes</taxon>
        <taxon>Mycobacteriales</taxon>
        <taxon>Nocardiaceae</taxon>
        <taxon>Nocardia</taxon>
    </lineage>
</organism>
<sequence>MAPVAVVSTEPERWTYPHAPYSLIIDNELFDAPPWNRHRASATSRELICGFTTDEARMFTIDADLSASDPLDTARACGLSASAVRDYRTANPSITDADLHALILSDALFRIPALWCAEAAAETGTNTYLYEFAWPSPARAGALGACHGLDVPFTFNTPTAPSPPIS</sequence>
<evidence type="ECO:0000313" key="3">
    <source>
        <dbReference type="Proteomes" id="UP000500953"/>
    </source>
</evidence>
<dbReference type="Pfam" id="PF00135">
    <property type="entry name" value="COesterase"/>
    <property type="match status" value="1"/>
</dbReference>
<accession>A0A6G9Z503</accession>
<dbReference type="SUPFAM" id="SSF53474">
    <property type="entry name" value="alpha/beta-Hydrolases"/>
    <property type="match status" value="1"/>
</dbReference>
<evidence type="ECO:0000259" key="1">
    <source>
        <dbReference type="Pfam" id="PF00135"/>
    </source>
</evidence>
<dbReference type="AlphaFoldDB" id="A0A6G9Z503"/>
<name>A0A6G9Z503_9NOCA</name>
<dbReference type="Gene3D" id="3.40.50.1820">
    <property type="entry name" value="alpha/beta hydrolase"/>
    <property type="match status" value="1"/>
</dbReference>
<proteinExistence type="predicted"/>
<protein>
    <submittedName>
        <fullName evidence="2">Carboxylesterase family protein</fullName>
    </submittedName>
</protein>
<reference evidence="2 3" key="1">
    <citation type="journal article" date="2019" name="ACS Chem. Biol.">
        <title>Identification and Mobilization of a Cryptic Antibiotic Biosynthesis Gene Locus from a Human-Pathogenic Nocardia Isolate.</title>
        <authorList>
            <person name="Herisse M."/>
            <person name="Ishida K."/>
            <person name="Porter J.L."/>
            <person name="Howden B."/>
            <person name="Hertweck C."/>
            <person name="Stinear T.P."/>
            <person name="Pidot S.J."/>
        </authorList>
    </citation>
    <scope>NUCLEOTIDE SEQUENCE [LARGE SCALE GENOMIC DNA]</scope>
    <source>
        <strain evidence="2 3">AUSMDU00012715</strain>
    </source>
</reference>
<evidence type="ECO:0000313" key="2">
    <source>
        <dbReference type="EMBL" id="QIS20618.1"/>
    </source>
</evidence>
<dbReference type="InterPro" id="IPR029058">
    <property type="entry name" value="AB_hydrolase_fold"/>
</dbReference>
<feature type="domain" description="Carboxylesterase type B" evidence="1">
    <location>
        <begin position="77"/>
        <end position="160"/>
    </location>
</feature>